<proteinExistence type="predicted"/>
<organism evidence="1 2">
    <name type="scientific">Zasmidium cellare ATCC 36951</name>
    <dbReference type="NCBI Taxonomy" id="1080233"/>
    <lineage>
        <taxon>Eukaryota</taxon>
        <taxon>Fungi</taxon>
        <taxon>Dikarya</taxon>
        <taxon>Ascomycota</taxon>
        <taxon>Pezizomycotina</taxon>
        <taxon>Dothideomycetes</taxon>
        <taxon>Dothideomycetidae</taxon>
        <taxon>Mycosphaerellales</taxon>
        <taxon>Mycosphaerellaceae</taxon>
        <taxon>Zasmidium</taxon>
    </lineage>
</organism>
<name>A0A6A6BYK7_ZASCE</name>
<dbReference type="AlphaFoldDB" id="A0A6A6BYK7"/>
<protein>
    <submittedName>
        <fullName evidence="1">Uncharacterized protein</fullName>
    </submittedName>
</protein>
<dbReference type="GeneID" id="54567928"/>
<keyword evidence="2" id="KW-1185">Reference proteome</keyword>
<sequence>MASLSTAANVTHKNFVWMADVTSPKVDDVSQICFSFNTYGGLPGFFYLLSGVWAPTDGSAPNGYRGTSGTICVPTTAPGGAGGAMYISAGDTGPGNTKLECYFPSAGTANCDISLVDGYSNSVGCVPSNDYQLIGEYEDLYGNGINCPDQQGVNCINQEGPYATSQDQIDAFFQQGTYNDNNYCIFPDCGQDYYFATGAGLICSVGV</sequence>
<evidence type="ECO:0000313" key="2">
    <source>
        <dbReference type="Proteomes" id="UP000799537"/>
    </source>
</evidence>
<reference evidence="1" key="1">
    <citation type="journal article" date="2020" name="Stud. Mycol.">
        <title>101 Dothideomycetes genomes: a test case for predicting lifestyles and emergence of pathogens.</title>
        <authorList>
            <person name="Haridas S."/>
            <person name="Albert R."/>
            <person name="Binder M."/>
            <person name="Bloem J."/>
            <person name="Labutti K."/>
            <person name="Salamov A."/>
            <person name="Andreopoulos B."/>
            <person name="Baker S."/>
            <person name="Barry K."/>
            <person name="Bills G."/>
            <person name="Bluhm B."/>
            <person name="Cannon C."/>
            <person name="Castanera R."/>
            <person name="Culley D."/>
            <person name="Daum C."/>
            <person name="Ezra D."/>
            <person name="Gonzalez J."/>
            <person name="Henrissat B."/>
            <person name="Kuo A."/>
            <person name="Liang C."/>
            <person name="Lipzen A."/>
            <person name="Lutzoni F."/>
            <person name="Magnuson J."/>
            <person name="Mondo S."/>
            <person name="Nolan M."/>
            <person name="Ohm R."/>
            <person name="Pangilinan J."/>
            <person name="Park H.-J."/>
            <person name="Ramirez L."/>
            <person name="Alfaro M."/>
            <person name="Sun H."/>
            <person name="Tritt A."/>
            <person name="Yoshinaga Y."/>
            <person name="Zwiers L.-H."/>
            <person name="Turgeon B."/>
            <person name="Goodwin S."/>
            <person name="Spatafora J."/>
            <person name="Crous P."/>
            <person name="Grigoriev I."/>
        </authorList>
    </citation>
    <scope>NUCLEOTIDE SEQUENCE</scope>
    <source>
        <strain evidence="1">ATCC 36951</strain>
    </source>
</reference>
<gene>
    <name evidence="1" type="ORF">M409DRAFT_61090</name>
</gene>
<dbReference type="OrthoDB" id="5412752at2759"/>
<dbReference type="Proteomes" id="UP000799537">
    <property type="component" value="Unassembled WGS sequence"/>
</dbReference>
<evidence type="ECO:0000313" key="1">
    <source>
        <dbReference type="EMBL" id="KAF2159138.1"/>
    </source>
</evidence>
<dbReference type="EMBL" id="ML993642">
    <property type="protein sequence ID" value="KAF2159138.1"/>
    <property type="molecule type" value="Genomic_DNA"/>
</dbReference>
<dbReference type="RefSeq" id="XP_033660027.1">
    <property type="nucleotide sequence ID" value="XM_033814656.1"/>
</dbReference>
<accession>A0A6A6BYK7</accession>